<dbReference type="InterPro" id="IPR027359">
    <property type="entry name" value="Volt_channel_dom_sf"/>
</dbReference>
<evidence type="ECO:0000256" key="5">
    <source>
        <dbReference type="ARBA" id="ARBA00022989"/>
    </source>
</evidence>
<feature type="compositionally biased region" description="Acidic residues" evidence="10">
    <location>
        <begin position="122"/>
        <end position="137"/>
    </location>
</feature>
<feature type="region of interest" description="Disordered" evidence="10">
    <location>
        <begin position="633"/>
        <end position="669"/>
    </location>
</feature>
<dbReference type="PROSITE" id="PS50919">
    <property type="entry name" value="MIR"/>
    <property type="match status" value="1"/>
</dbReference>
<keyword evidence="7 11" id="KW-0472">Membrane</keyword>
<evidence type="ECO:0000256" key="4">
    <source>
        <dbReference type="ARBA" id="ARBA00022737"/>
    </source>
</evidence>
<evidence type="ECO:0000259" key="12">
    <source>
        <dbReference type="PROSITE" id="PS50004"/>
    </source>
</evidence>
<evidence type="ECO:0000256" key="11">
    <source>
        <dbReference type="SAM" id="Phobius"/>
    </source>
</evidence>
<dbReference type="PROSITE" id="PS50004">
    <property type="entry name" value="C2"/>
    <property type="match status" value="1"/>
</dbReference>
<dbReference type="InterPro" id="IPR015925">
    <property type="entry name" value="Ryanodine_IP3_receptor"/>
</dbReference>
<dbReference type="Pfam" id="PF08709">
    <property type="entry name" value="Ins145_P3_rec"/>
    <property type="match status" value="1"/>
</dbReference>
<feature type="compositionally biased region" description="Basic and acidic residues" evidence="10">
    <location>
        <begin position="1051"/>
        <end position="1064"/>
    </location>
</feature>
<keyword evidence="15" id="KW-1185">Reference proteome</keyword>
<dbReference type="InterPro" id="IPR035910">
    <property type="entry name" value="RyR/IP3R_RIH_dom_sf"/>
</dbReference>
<evidence type="ECO:0000313" key="14">
    <source>
        <dbReference type="EMBL" id="KAK7233981.1"/>
    </source>
</evidence>
<dbReference type="InterPro" id="IPR014821">
    <property type="entry name" value="Ins145_P3_rcpt"/>
</dbReference>
<feature type="compositionally biased region" description="Basic residues" evidence="10">
    <location>
        <begin position="651"/>
        <end position="669"/>
    </location>
</feature>
<feature type="compositionally biased region" description="Basic and acidic residues" evidence="10">
    <location>
        <begin position="2988"/>
        <end position="3006"/>
    </location>
</feature>
<feature type="region of interest" description="Disordered" evidence="10">
    <location>
        <begin position="122"/>
        <end position="141"/>
    </location>
</feature>
<evidence type="ECO:0000256" key="9">
    <source>
        <dbReference type="ARBA" id="ARBA00023303"/>
    </source>
</evidence>
<feature type="region of interest" description="Disordered" evidence="10">
    <location>
        <begin position="1"/>
        <end position="41"/>
    </location>
</feature>
<feature type="domain" description="MIR" evidence="13">
    <location>
        <begin position="169"/>
        <end position="223"/>
    </location>
</feature>
<reference evidence="14 15" key="1">
    <citation type="submission" date="2024-03" db="EMBL/GenBank/DDBJ databases">
        <title>Aureococcus anophagefferens CCMP1851 and Kratosvirus quantuckense: Draft genome of a second virus-susceptible host strain in the model system.</title>
        <authorList>
            <person name="Chase E."/>
            <person name="Truchon A.R."/>
            <person name="Schepens W."/>
            <person name="Wilhelm S.W."/>
        </authorList>
    </citation>
    <scope>NUCLEOTIDE SEQUENCE [LARGE SCALE GENOMIC DNA]</scope>
    <source>
        <strain evidence="14 15">CCMP1851</strain>
    </source>
</reference>
<keyword evidence="4" id="KW-0677">Repeat</keyword>
<dbReference type="InterPro" id="IPR036300">
    <property type="entry name" value="MIR_dom_sf"/>
</dbReference>
<dbReference type="InterPro" id="IPR016093">
    <property type="entry name" value="MIR_motif"/>
</dbReference>
<feature type="transmembrane region" description="Helical" evidence="11">
    <location>
        <begin position="2508"/>
        <end position="2528"/>
    </location>
</feature>
<keyword evidence="2" id="KW-0813">Transport</keyword>
<dbReference type="SUPFAM" id="SSF100909">
    <property type="entry name" value="IP3 receptor type 1 binding core, domain 2"/>
    <property type="match status" value="1"/>
</dbReference>
<protein>
    <submittedName>
        <fullName evidence="14">Uncharacterized protein</fullName>
    </submittedName>
</protein>
<dbReference type="Gene3D" id="1.20.120.350">
    <property type="entry name" value="Voltage-gated potassium channels. Chain C"/>
    <property type="match status" value="1"/>
</dbReference>
<dbReference type="Gene3D" id="2.80.10.50">
    <property type="match status" value="2"/>
</dbReference>
<dbReference type="Gene3D" id="1.10.287.70">
    <property type="match status" value="1"/>
</dbReference>
<dbReference type="SUPFAM" id="SSF82109">
    <property type="entry name" value="MIR domain"/>
    <property type="match status" value="2"/>
</dbReference>
<feature type="transmembrane region" description="Helical" evidence="11">
    <location>
        <begin position="1220"/>
        <end position="1244"/>
    </location>
</feature>
<dbReference type="CDD" id="cd00030">
    <property type="entry name" value="C2"/>
    <property type="match status" value="1"/>
</dbReference>
<dbReference type="SMART" id="SM00472">
    <property type="entry name" value="MIR"/>
    <property type="match status" value="2"/>
</dbReference>
<dbReference type="PANTHER" id="PTHR13715">
    <property type="entry name" value="RYANODINE RECEPTOR AND IP3 RECEPTOR"/>
    <property type="match status" value="1"/>
</dbReference>
<evidence type="ECO:0000256" key="6">
    <source>
        <dbReference type="ARBA" id="ARBA00023065"/>
    </source>
</evidence>
<keyword evidence="3 11" id="KW-0812">Transmembrane</keyword>
<feature type="domain" description="C2" evidence="12">
    <location>
        <begin position="3013"/>
        <end position="3136"/>
    </location>
</feature>
<dbReference type="Proteomes" id="UP001363151">
    <property type="component" value="Unassembled WGS sequence"/>
</dbReference>
<evidence type="ECO:0000256" key="3">
    <source>
        <dbReference type="ARBA" id="ARBA00022692"/>
    </source>
</evidence>
<feature type="transmembrane region" description="Helical" evidence="11">
    <location>
        <begin position="2780"/>
        <end position="2799"/>
    </location>
</feature>
<feature type="compositionally biased region" description="Acidic residues" evidence="10">
    <location>
        <begin position="23"/>
        <end position="34"/>
    </location>
</feature>
<dbReference type="EMBL" id="JBBJCI010000353">
    <property type="protein sequence ID" value="KAK7233981.1"/>
    <property type="molecule type" value="Genomic_DNA"/>
</dbReference>
<evidence type="ECO:0000259" key="13">
    <source>
        <dbReference type="PROSITE" id="PS50919"/>
    </source>
</evidence>
<keyword evidence="9" id="KW-0407">Ion channel</keyword>
<keyword evidence="5 11" id="KW-1133">Transmembrane helix</keyword>
<feature type="transmembrane region" description="Helical" evidence="11">
    <location>
        <begin position="1174"/>
        <end position="1193"/>
    </location>
</feature>
<feature type="compositionally biased region" description="Basic and acidic residues" evidence="10">
    <location>
        <begin position="1072"/>
        <end position="1089"/>
    </location>
</feature>
<sequence>MSEKKSAKLKRQSSKRKDGLGDNVDDDDDDNNDDDGTKPLRIGDFITLRNIPTGKATKRGFLGAEGVLDDNCVVAEQPMRFDECVFQICIQNQYSALREYEENIHYLEELHQIEDSEINDGDELSIYGSEDENGEESDAAKLGKLVDSLERSMKNEKALNEQYMKSSVGNTIQYGSVIQLLHVKSQKYLTVEPNQVAEQERENLRVHLSEFGSSLSWFTVMPCYKIDREGDDFNSGSSLLLRVTERTSEQIHCCELPTRLSSPENPTREVNCSLETTGWKAVIYSESHDEDARLFCGDIIRVVDPEMNAQVRLVSAGAHGTRSDCVLTPLADAVEEEEHIDSSALWVVEGFFRPAVGGAVTYGETRSFRLRHLNSGKYLAVRAEDLWQKGARLAAAMSKFGAGQPSSGEGGPDYKYCAISGGLTPLCSLTLQAPNLGYKKSSAGPQTVATVTDGAPVQIQCQGRWMIVGPAATLGSSDVACLGSANRGGAVSLLFERFVQTDAKSDILVGVAAYPRLMTFLACLDDADAPDFAAKLHIAEPAFMDTARRRAGRRLQWVDQLADFLLQKPLSEDPCYDELVPSELRDLPKNRQTLLCEQGVLDVLIDVLKRIDVLVEQAALKKHGRNVSAVARKTTHQLQQQGSGGLAGKPRERRRSSANVHGKRRKSSVVTHHGRTALEEMERLQNGVGTRVFWILLLATRENPPIQMAVADHMQVFLSYVPSEPIAIACLVHMLNTNLSLQETKVSEEETGFIVKMVQESRMQSLYLDLLMALCSCAGRGVDCNQCRVAELWLQDATDLHVALQAEGESAYRATWTLESGTGFGMPPPELLASVRGSELLSRPLPALYLTWDTVHDDLRPQAVCGANKIAVGDIFAPGLPDEKKATIASYFMSQLYLAAELCLDRNYLSIGIVKEQLPFPTCIAIVMDPTLPNDLKASMIRVISTVYVDTDPAVKSVCPHLAHTWSTLSDAAGSRPKMPDKQRIAYLLLQDFLDQYLYAGEDNQWDGLRQRTMELLLKLVQFSFYSTASEMSRLVQPLVSDLSRVQNDAESAKKNKAGEDNKALESQITGRIKDAAKKERTAARRGANEGRSPLLQKKASKYKLGQVAPDGEEEGGLDDSGHGSEHGRPRSRSSERPGSPTKQRPPRAWCTCFRGAYRPNSWQFRTYKRMNTIAAVLTVLAIVVVMLVFFFMDVEDIPVQAWYSQDARNSARDDDGDPVVTPVAVASTLCTVSLIVEVVLRWYCHLYTYEGRSFIYFLCEKDNFPFNIIDSLLALMDVLTLAINFQGIPALKSAKAVRMIKLVRVARAAKAISKLTEVVDDEELPFWESPLRYRFTPQQQIQTMLEIVTVLGEVSLVHREDNLIALLAAFKTSYVADAVDAVALYQDVIAAAPQLATFAAPVLAQLGGPEREHVDPGLKFDEIMLDLCLYEHQSLVQSALNLLMVQHSVREALLRDLHATQLLSQPEEERQGLRLRGILAELQSNAERHELWGDIEDDAEKKTNDRVKTVLRELAAVCMRKRSKPGARCAYEPVPMIQSLLYNLGALDVAMAVIGLEASMTEGMDSVVRENTRDIIRLCMVFLQWFVRGHKVNQLAAYEHLDVFVDCFEHDILAPNVIAEVVRGNAELTKNFPVRIVTECANRLITGGRNHDYLVLLESLLFLEEGEVENNVELQFAVLRELSRPPANEPVMWLCQDPRSTDYEERVELMEEGARLLEDAARTRLPPPHMTPNMDDEYMTPLLRYHTKLLEVLAGCALGSVNITTVEAKLQNLYRPKQLLDAILDERCTLDVRYALSTFLYHTVIEVEIAVPDFERNVDAWRFVETMPKAFRDAAETFTRPMSHGLCADGAVGVTARLQLAHANLCSLWIRVFMERYLPGPLSWREVEIDPGLVKAHGGQPIDPLAQKPEGDALESAFGAILPKTWLTAIVGDVFDSLNDLFAADPENMPADHRANFHDALVRLSMALRDDSRYGVPPLDAAAPERPTTAQVRAGTHADEESGEKTPSRAFAAFVRELHGDGAVDTNADVHHIVTSFNSIPKLSDGSTDTELRIEPLIMKLVEHTLVRMQPHARGKKLDAECTRTTRWLVKIFRAMIEERWGMTIDERDEDGGEEQDEAAYDLQIMLNRSGVTKLCLLLIAPGIDRDLSLEAIKLCIALLFREGGCKAVQKTIHDVLSDDSELFFKAVREYMTEIKNYYLYGDPPLVEDEDEDVEIPGTCMVMRFLQLMSEGHFEPNQDIMREQPLTNINLLDEFVELLSILSRDKNRCRSSTKAAAQAAATILEVIQGPCKKNQMHLAIHTELIEILNRITRSKPIRDCLAVEDDLVRITALEIYEGLLEGETGASVIITRIISVIDLDVLKTIIEHRDNSDDDEDSAELTDIQMESLVLVQMFFDFRPELRETVTLSPRVRRLMGKRVTSVEVVWNGTILRRFFPVPVLCDHIAEATKQNLVTFVDRSSDEARLQDFLQRAEDIYREIEHQQLLEEVEIGKFNLSTIFSRRNQEYATWLAFVTAVVINSLMLAYAKRSRPRDWGTTYIDMDATEGPFFDAHPAAYPVFEGPFNNTAYEPGNPRNFKTKQDDYMWTGGGNHGRMLMNLILTPLNVFNIGLSSFTLLLFIVVRCPVTYQKLVDNGYGKARAMFYTSLDPMTIYYFIYTVLAALALRFRVCSSLLLLDIVVKDPTSQDVINAIVYPRRQLGATALLGFFVVYIFALLIFQAYSDGFSYEDDPEGTGGSFPEDCRSLLRCMAVTMMYGLRLSGGIGDIMKHTWSTRLWIDFMYFLVVLIVLLNVIFGIIIDTFSDLRGQKGDRVFKTIHSCFICGVDDMSFDRASPEPGGFRRHIREDHRMWDYLNFIIFIWEQDKDEDDGLELYVRQNIEMKDITWLPVGRAMCLDDSNDDDDDNVTARVAALSEKIDTCVEASQAQIMKSVETSSEHLRKFVEANQKKLEKRVETLDDRIAAAARGDGPSSAGSQRSFRAPPAETPPRGRDAAPPDPKRPIDRKSPAPKARGAAPLQSPLRSDVPLDGSVDVLTVEVHGASDLVEAHLLGSGDPYVFARALSDGVAFGETERIWMSPTPAWPRATSALRLAHPTIGGAVTVELWHCHRRGTGYFLGHVSLEIDPTTIEGKHDLKLQKKAGAKAQTYVQGNISLSCALAFAEQRA</sequence>
<dbReference type="InterPro" id="IPR005821">
    <property type="entry name" value="Ion_trans_dom"/>
</dbReference>
<dbReference type="InterPro" id="IPR013662">
    <property type="entry name" value="RIH_assoc-dom"/>
</dbReference>
<accession>A0ABR1FN83</accession>
<feature type="transmembrane region" description="Helical" evidence="11">
    <location>
        <begin position="2702"/>
        <end position="2722"/>
    </location>
</feature>
<gene>
    <name evidence="14" type="ORF">SO694_00102021</name>
</gene>
<evidence type="ECO:0000256" key="8">
    <source>
        <dbReference type="ARBA" id="ARBA00023286"/>
    </source>
</evidence>
<evidence type="ECO:0000256" key="10">
    <source>
        <dbReference type="SAM" id="MobiDB-lite"/>
    </source>
</evidence>
<evidence type="ECO:0000313" key="15">
    <source>
        <dbReference type="Proteomes" id="UP001363151"/>
    </source>
</evidence>
<name>A0ABR1FN83_AURAN</name>
<feature type="transmembrane region" description="Helical" evidence="11">
    <location>
        <begin position="2600"/>
        <end position="2623"/>
    </location>
</feature>
<evidence type="ECO:0000256" key="7">
    <source>
        <dbReference type="ARBA" id="ARBA00023136"/>
    </source>
</evidence>
<dbReference type="PANTHER" id="PTHR13715:SF99">
    <property type="entry name" value="INOSITOL 1,4,5-TRISPHOSPHATE RECEPTOR-LIKE PROTEIN A"/>
    <property type="match status" value="1"/>
</dbReference>
<evidence type="ECO:0000256" key="1">
    <source>
        <dbReference type="ARBA" id="ARBA00004127"/>
    </source>
</evidence>
<evidence type="ECO:0000256" key="2">
    <source>
        <dbReference type="ARBA" id="ARBA00022448"/>
    </source>
</evidence>
<keyword evidence="8" id="KW-1071">Ligand-gated ion channel</keyword>
<dbReference type="SUPFAM" id="SSF49562">
    <property type="entry name" value="C2 domain (Calcium/lipid-binding domain, CaLB)"/>
    <property type="match status" value="1"/>
</dbReference>
<feature type="transmembrane region" description="Helical" evidence="11">
    <location>
        <begin position="2653"/>
        <end position="2681"/>
    </location>
</feature>
<organism evidence="14 15">
    <name type="scientific">Aureococcus anophagefferens</name>
    <name type="common">Harmful bloom alga</name>
    <dbReference type="NCBI Taxonomy" id="44056"/>
    <lineage>
        <taxon>Eukaryota</taxon>
        <taxon>Sar</taxon>
        <taxon>Stramenopiles</taxon>
        <taxon>Ochrophyta</taxon>
        <taxon>Pelagophyceae</taxon>
        <taxon>Pelagomonadales</taxon>
        <taxon>Pelagomonadaceae</taxon>
        <taxon>Aureococcus</taxon>
    </lineage>
</organism>
<keyword evidence="6" id="KW-0406">Ion transport</keyword>
<feature type="compositionally biased region" description="Basic and acidic residues" evidence="10">
    <location>
        <begin position="1997"/>
        <end position="2007"/>
    </location>
</feature>
<dbReference type="Gene3D" id="2.60.40.150">
    <property type="entry name" value="C2 domain"/>
    <property type="match status" value="1"/>
</dbReference>
<dbReference type="InterPro" id="IPR035892">
    <property type="entry name" value="C2_domain_sf"/>
</dbReference>
<comment type="caution">
    <text evidence="14">The sequence shown here is derived from an EMBL/GenBank/DDBJ whole genome shotgun (WGS) entry which is preliminary data.</text>
</comment>
<feature type="compositionally biased region" description="Basic and acidic residues" evidence="10">
    <location>
        <begin position="1120"/>
        <end position="1136"/>
    </location>
</feature>
<comment type="subcellular location">
    <subcellularLocation>
        <location evidence="1">Endomembrane system</location>
        <topology evidence="1">Multi-pass membrane protein</topology>
    </subcellularLocation>
</comment>
<dbReference type="Pfam" id="PF01365">
    <property type="entry name" value="RYDR_ITPR"/>
    <property type="match status" value="2"/>
</dbReference>
<dbReference type="InterPro" id="IPR000699">
    <property type="entry name" value="RIH_dom"/>
</dbReference>
<dbReference type="Pfam" id="PF00520">
    <property type="entry name" value="Ion_trans"/>
    <property type="match status" value="1"/>
</dbReference>
<dbReference type="Pfam" id="PF08454">
    <property type="entry name" value="RIH_assoc"/>
    <property type="match status" value="1"/>
</dbReference>
<feature type="region of interest" description="Disordered" evidence="10">
    <location>
        <begin position="1976"/>
        <end position="2007"/>
    </location>
</feature>
<dbReference type="InterPro" id="IPR000008">
    <property type="entry name" value="C2_dom"/>
</dbReference>
<proteinExistence type="predicted"/>
<feature type="region of interest" description="Disordered" evidence="10">
    <location>
        <begin position="1051"/>
        <end position="1148"/>
    </location>
</feature>
<feature type="region of interest" description="Disordered" evidence="10">
    <location>
        <begin position="2964"/>
        <end position="3024"/>
    </location>
</feature>